<keyword evidence="3" id="KW-1185">Reference proteome</keyword>
<protein>
    <submittedName>
        <fullName evidence="2">Dihydrofolate reductase family protein</fullName>
    </submittedName>
</protein>
<feature type="domain" description="Bacterial bifunctional deaminase-reductase C-terminal" evidence="1">
    <location>
        <begin position="36"/>
        <end position="155"/>
    </location>
</feature>
<accession>A0ABP7AV43</accession>
<name>A0ABP7AV43_9ACTN</name>
<evidence type="ECO:0000313" key="3">
    <source>
        <dbReference type="Proteomes" id="UP001501490"/>
    </source>
</evidence>
<comment type="caution">
    <text evidence="2">The sequence shown here is derived from an EMBL/GenBank/DDBJ whole genome shotgun (WGS) entry which is preliminary data.</text>
</comment>
<dbReference type="Proteomes" id="UP001501490">
    <property type="component" value="Unassembled WGS sequence"/>
</dbReference>
<dbReference type="InterPro" id="IPR024072">
    <property type="entry name" value="DHFR-like_dom_sf"/>
</dbReference>
<organism evidence="2 3">
    <name type="scientific">Microlunatus ginsengisoli</name>
    <dbReference type="NCBI Taxonomy" id="363863"/>
    <lineage>
        <taxon>Bacteria</taxon>
        <taxon>Bacillati</taxon>
        <taxon>Actinomycetota</taxon>
        <taxon>Actinomycetes</taxon>
        <taxon>Propionibacteriales</taxon>
        <taxon>Propionibacteriaceae</taxon>
        <taxon>Microlunatus</taxon>
    </lineage>
</organism>
<dbReference type="Gene3D" id="3.40.430.10">
    <property type="entry name" value="Dihydrofolate Reductase, subunit A"/>
    <property type="match status" value="1"/>
</dbReference>
<evidence type="ECO:0000313" key="2">
    <source>
        <dbReference type="EMBL" id="GAA3641259.1"/>
    </source>
</evidence>
<proteinExistence type="predicted"/>
<dbReference type="RefSeq" id="WP_344809785.1">
    <property type="nucleotide sequence ID" value="NZ_BAABAB010000051.1"/>
</dbReference>
<sequence>MSSSRQLVVTENMSANGVIEFLDSWFDPGDQTDTADLNEVMREQMAGESALLLGRQTFEDFRGYWPLQTDDETGSTEHLNRVHKYVVSSTLTDPQWENTTILSGSLIEEVRSLKATGTGEIGITGSISVVHALLAADLVDQVRLFVYPVLTSRGRNLVPRGLR</sequence>
<reference evidence="3" key="1">
    <citation type="journal article" date="2019" name="Int. J. Syst. Evol. Microbiol.">
        <title>The Global Catalogue of Microorganisms (GCM) 10K type strain sequencing project: providing services to taxonomists for standard genome sequencing and annotation.</title>
        <authorList>
            <consortium name="The Broad Institute Genomics Platform"/>
            <consortium name="The Broad Institute Genome Sequencing Center for Infectious Disease"/>
            <person name="Wu L."/>
            <person name="Ma J."/>
        </authorList>
    </citation>
    <scope>NUCLEOTIDE SEQUENCE [LARGE SCALE GENOMIC DNA]</scope>
    <source>
        <strain evidence="3">JCM 16929</strain>
    </source>
</reference>
<dbReference type="SUPFAM" id="SSF53597">
    <property type="entry name" value="Dihydrofolate reductase-like"/>
    <property type="match status" value="1"/>
</dbReference>
<dbReference type="Pfam" id="PF01872">
    <property type="entry name" value="RibD_C"/>
    <property type="match status" value="1"/>
</dbReference>
<dbReference type="EMBL" id="BAABAB010000051">
    <property type="protein sequence ID" value="GAA3641259.1"/>
    <property type="molecule type" value="Genomic_DNA"/>
</dbReference>
<evidence type="ECO:0000259" key="1">
    <source>
        <dbReference type="Pfam" id="PF01872"/>
    </source>
</evidence>
<gene>
    <name evidence="2" type="ORF">GCM10022236_49910</name>
</gene>
<dbReference type="InterPro" id="IPR002734">
    <property type="entry name" value="RibDG_C"/>
</dbReference>